<evidence type="ECO:0000256" key="1">
    <source>
        <dbReference type="SAM" id="MobiDB-lite"/>
    </source>
</evidence>
<feature type="compositionally biased region" description="Basic and acidic residues" evidence="1">
    <location>
        <begin position="97"/>
        <end position="106"/>
    </location>
</feature>
<organism evidence="2 3">
    <name type="scientific">Euplotes crassus</name>
    <dbReference type="NCBI Taxonomy" id="5936"/>
    <lineage>
        <taxon>Eukaryota</taxon>
        <taxon>Sar</taxon>
        <taxon>Alveolata</taxon>
        <taxon>Ciliophora</taxon>
        <taxon>Intramacronucleata</taxon>
        <taxon>Spirotrichea</taxon>
        <taxon>Hypotrichia</taxon>
        <taxon>Euplotida</taxon>
        <taxon>Euplotidae</taxon>
        <taxon>Moneuplotes</taxon>
    </lineage>
</organism>
<comment type="caution">
    <text evidence="2">The sequence shown here is derived from an EMBL/GenBank/DDBJ whole genome shotgun (WGS) entry which is preliminary data.</text>
</comment>
<feature type="compositionally biased region" description="Basic residues" evidence="1">
    <location>
        <begin position="315"/>
        <end position="332"/>
    </location>
</feature>
<feature type="compositionally biased region" description="Basic and acidic residues" evidence="1">
    <location>
        <begin position="367"/>
        <end position="382"/>
    </location>
</feature>
<sequence length="583" mass="66643">MEIFIKAEDKTHKINWLSSIPDKYKEDILKKVKQQAIMNDSKNRGRKNSQDFYQMAKEFDQEPGDNKEITFEVILNIKGNMAPKKKKRQKSKLSGRQSRDPQKNVFDEQSLLSTIKVDNLPNLLKTRTEAESVLKNFTKVPTTNLEEISAGEIESESEEPLQPQKRSRLGRHRSQPSLSISNQSYCVQYMGVNDDKLEVLTRRVLLDPKAMRRFDHQRIQRPARLEPLPKKPKKIIKKVEETLIAPEPEQEPEIKTESEDQPPVELEDSVESDAPIGLVTRPQDEFEDFNIPLENCAPEVAQKPTEETKKDIKKKEKGKKKKSKKKKPKKLPSKPIVIAHKVKESQNEKSKEKHQVQKPKLVSKPPKASEPEPLKADDRIFENRPSLVLKPAPLPQLSTSSPIEGDMDSTEFGKGDDSTRKPLNITFDNSDPMLKEEEKNYLSSQNLSQHTLGADLSSVKETPDEFDRNISESDDCCMPRPDKWDQYVIHSGCRPKGLHAIKKQVKLSESEQTFGERYSKRNIGIVALEKSGISICSQIRKGFKGFRAKQHAKTNMSKLKGIKTGINEYDPVLDTQYLTGYRK</sequence>
<feature type="region of interest" description="Disordered" evidence="1">
    <location>
        <begin position="241"/>
        <end position="430"/>
    </location>
</feature>
<dbReference type="AlphaFoldDB" id="A0AAD1U1Q2"/>
<feature type="region of interest" description="Disordered" evidence="1">
    <location>
        <begin position="148"/>
        <end position="177"/>
    </location>
</feature>
<accession>A0AAD1U1Q2</accession>
<name>A0AAD1U1Q2_EUPCR</name>
<feature type="compositionally biased region" description="Basic residues" evidence="1">
    <location>
        <begin position="165"/>
        <end position="174"/>
    </location>
</feature>
<keyword evidence="3" id="KW-1185">Reference proteome</keyword>
<dbReference type="Proteomes" id="UP001295684">
    <property type="component" value="Unassembled WGS sequence"/>
</dbReference>
<evidence type="ECO:0000313" key="3">
    <source>
        <dbReference type="Proteomes" id="UP001295684"/>
    </source>
</evidence>
<evidence type="ECO:0000313" key="2">
    <source>
        <dbReference type="EMBL" id="CAI2360370.1"/>
    </source>
</evidence>
<feature type="compositionally biased region" description="Basic and acidic residues" evidence="1">
    <location>
        <begin position="461"/>
        <end position="471"/>
    </location>
</feature>
<feature type="compositionally biased region" description="Basic and acidic residues" evidence="1">
    <location>
        <begin position="341"/>
        <end position="355"/>
    </location>
</feature>
<protein>
    <submittedName>
        <fullName evidence="2">Uncharacterized protein</fullName>
    </submittedName>
</protein>
<dbReference type="EMBL" id="CAMPGE010001577">
    <property type="protein sequence ID" value="CAI2360370.1"/>
    <property type="molecule type" value="Genomic_DNA"/>
</dbReference>
<feature type="compositionally biased region" description="Basic and acidic residues" evidence="1">
    <location>
        <begin position="411"/>
        <end position="420"/>
    </location>
</feature>
<feature type="compositionally biased region" description="Basic and acidic residues" evidence="1">
    <location>
        <begin position="304"/>
        <end position="314"/>
    </location>
</feature>
<feature type="region of interest" description="Disordered" evidence="1">
    <location>
        <begin position="80"/>
        <end position="107"/>
    </location>
</feature>
<reference evidence="2" key="1">
    <citation type="submission" date="2023-07" db="EMBL/GenBank/DDBJ databases">
        <authorList>
            <consortium name="AG Swart"/>
            <person name="Singh M."/>
            <person name="Singh A."/>
            <person name="Seah K."/>
            <person name="Emmerich C."/>
        </authorList>
    </citation>
    <scope>NUCLEOTIDE SEQUENCE</scope>
    <source>
        <strain evidence="2">DP1</strain>
    </source>
</reference>
<feature type="region of interest" description="Disordered" evidence="1">
    <location>
        <begin position="452"/>
        <end position="474"/>
    </location>
</feature>
<feature type="compositionally biased region" description="Acidic residues" evidence="1">
    <location>
        <begin position="259"/>
        <end position="271"/>
    </location>
</feature>
<feature type="compositionally biased region" description="Basic residues" evidence="1">
    <location>
        <begin position="83"/>
        <end position="93"/>
    </location>
</feature>
<proteinExistence type="predicted"/>
<gene>
    <name evidence="2" type="ORF">ECRASSUSDP1_LOCUS1671</name>
</gene>